<evidence type="ECO:0000313" key="2">
    <source>
        <dbReference type="Proteomes" id="UP000235616"/>
    </source>
</evidence>
<dbReference type="EMBL" id="PNYA01000016">
    <property type="protein sequence ID" value="PMS18165.1"/>
    <property type="molecule type" value="Genomic_DNA"/>
</dbReference>
<protein>
    <submittedName>
        <fullName evidence="1">BcscK</fullName>
    </submittedName>
</protein>
<name>A0A2N7VM25_9BURK</name>
<reference evidence="1 2" key="1">
    <citation type="submission" date="2018-01" db="EMBL/GenBank/DDBJ databases">
        <title>Whole genome analyses suggest that Burkholderia sensu lato contains two further novel genera in the rhizoxinica-symbiotica group Mycetohabitans gen. nov., and Trinickia gen. nov.: implications for the evolution of diazotrophy and nodulation in the Burkholderiaceae.</title>
        <authorList>
            <person name="Estrada-de los Santos P."/>
            <person name="Palmer M."/>
            <person name="Chavez-Ramirez B."/>
            <person name="Beukes C."/>
            <person name="Steenkamp E.T."/>
            <person name="Hirsch A.M."/>
            <person name="Manyaka P."/>
            <person name="Maluk M."/>
            <person name="Lafos M."/>
            <person name="Crook M."/>
            <person name="Gross E."/>
            <person name="Simon M.F."/>
            <person name="Bueno dos Reis Junior F."/>
            <person name="Poole P.S."/>
            <person name="Venter S.N."/>
            <person name="James E.K."/>
        </authorList>
    </citation>
    <scope>NUCLEOTIDE SEQUENCE [LARGE SCALE GENOMIC DNA]</scope>
    <source>
        <strain evidence="1 2">GIMN1.004</strain>
    </source>
</reference>
<sequence length="232" mass="26336">MRSAMPTEETQRAGRFARLVSEFNLRPDRYVDPSWPAGIWPAPWNDIARFGERGRRVLANALLAAVDVPVDDSGGMRCEFEFAAREGRLALLPREPLLELAELCGLCLHKAWLKSEVTRGVEKALLAEFGAQTLAFVRERTPLFDAVSETLEPVQRYPKLVVQKIRARGGRILLDFAATAGRPVLARMRLKLPRIADVQPAYRLNDAQRDELAELLYLCLIPERLQAWDWLF</sequence>
<organism evidence="1 2">
    <name type="scientific">Trinickia dabaoshanensis</name>
    <dbReference type="NCBI Taxonomy" id="564714"/>
    <lineage>
        <taxon>Bacteria</taxon>
        <taxon>Pseudomonadati</taxon>
        <taxon>Pseudomonadota</taxon>
        <taxon>Betaproteobacteria</taxon>
        <taxon>Burkholderiales</taxon>
        <taxon>Burkholderiaceae</taxon>
        <taxon>Trinickia</taxon>
    </lineage>
</organism>
<dbReference type="Pfam" id="PF06578">
    <property type="entry name" value="YscK"/>
    <property type="match status" value="1"/>
</dbReference>
<proteinExistence type="predicted"/>
<dbReference type="InterPro" id="IPR009510">
    <property type="entry name" value="T3SS_K"/>
</dbReference>
<keyword evidence="2" id="KW-1185">Reference proteome</keyword>
<dbReference type="AlphaFoldDB" id="A0A2N7VM25"/>
<dbReference type="Proteomes" id="UP000235616">
    <property type="component" value="Unassembled WGS sequence"/>
</dbReference>
<gene>
    <name evidence="1" type="ORF">C0Z18_18240</name>
</gene>
<accession>A0A2N7VM25</accession>
<comment type="caution">
    <text evidence="1">The sequence shown here is derived from an EMBL/GenBank/DDBJ whole genome shotgun (WGS) entry which is preliminary data.</text>
</comment>
<evidence type="ECO:0000313" key="1">
    <source>
        <dbReference type="EMBL" id="PMS18165.1"/>
    </source>
</evidence>